<keyword evidence="3" id="KW-1185">Reference proteome</keyword>
<evidence type="ECO:0000313" key="3">
    <source>
        <dbReference type="Proteomes" id="UP000254866"/>
    </source>
</evidence>
<feature type="compositionally biased region" description="Polar residues" evidence="1">
    <location>
        <begin position="228"/>
        <end position="237"/>
    </location>
</feature>
<evidence type="ECO:0000313" key="2">
    <source>
        <dbReference type="EMBL" id="RDL34726.1"/>
    </source>
</evidence>
<dbReference type="EMBL" id="NPIC01000007">
    <property type="protein sequence ID" value="RDL34726.1"/>
    <property type="molecule type" value="Genomic_DNA"/>
</dbReference>
<feature type="region of interest" description="Disordered" evidence="1">
    <location>
        <begin position="313"/>
        <end position="337"/>
    </location>
</feature>
<sequence length="463" mass="51155">MARLISHFHKLAVDKSPPVPQPDPLRAESPTPPAPPAKDSEPSAAEPPAPPPKSAKPTRPSSTAALIVVPDTPAEWKEVMEEVKGLYLKGQYKQCSARCKQILNGISDPYQIHPLRLIYLCFIAATSLELAARALHNNSSTKLQFFQESLSYFKKAQSYMGFAAFTTEPHIVRATQPKDRLSNSSISSSIRSSVDSIFSQSSESSIASSSVESPVSPSDSEKGHVRFSSVSSSTEIINPQPLRRKKKVSFSMHLPTLESETDLSSDDILARFPSPPTHDGLSPTILPTNLDSKIIPFVLSDNVSRVRAYSYPTNTSTPLQPALSPQEQQTPKPVNVPTLTHYRHNLSSFTPRLDYHIANIQAQIQTLTTVRRTHRSSLPNLFLVTPFPLTSPKTPDHNPISITTQTQTETETSQPAPSSSLHERIKRLKESGWKRERFDGEKYQVLCESALCEIEIGGNFLMN</sequence>
<evidence type="ECO:0000256" key="1">
    <source>
        <dbReference type="SAM" id="MobiDB-lite"/>
    </source>
</evidence>
<gene>
    <name evidence="2" type="ORF">BP5553_07854</name>
</gene>
<reference evidence="2 3" key="1">
    <citation type="journal article" date="2018" name="IMA Fungus">
        <title>IMA Genome-F 9: Draft genome sequence of Annulohypoxylon stygium, Aspergillus mulundensis, Berkeleyomyces basicola (syn. Thielaviopsis basicola), Ceratocystis smalleyi, two Cercospora beticola strains, Coleophoma cylindrospora, Fusarium fracticaudum, Phialophora cf. hyalina, and Morchella septimelata.</title>
        <authorList>
            <person name="Wingfield B.D."/>
            <person name="Bills G.F."/>
            <person name="Dong Y."/>
            <person name="Huang W."/>
            <person name="Nel W.J."/>
            <person name="Swalarsk-Parry B.S."/>
            <person name="Vaghefi N."/>
            <person name="Wilken P.M."/>
            <person name="An Z."/>
            <person name="de Beer Z.W."/>
            <person name="De Vos L."/>
            <person name="Chen L."/>
            <person name="Duong T.A."/>
            <person name="Gao Y."/>
            <person name="Hammerbacher A."/>
            <person name="Kikkert J.R."/>
            <person name="Li Y."/>
            <person name="Li H."/>
            <person name="Li K."/>
            <person name="Li Q."/>
            <person name="Liu X."/>
            <person name="Ma X."/>
            <person name="Naidoo K."/>
            <person name="Pethybridge S.J."/>
            <person name="Sun J."/>
            <person name="Steenkamp E.T."/>
            <person name="van der Nest M.A."/>
            <person name="van Wyk S."/>
            <person name="Wingfield M.J."/>
            <person name="Xiong C."/>
            <person name="Yue Q."/>
            <person name="Zhang X."/>
        </authorList>
    </citation>
    <scope>NUCLEOTIDE SEQUENCE [LARGE SCALE GENOMIC DNA]</scope>
    <source>
        <strain evidence="2 3">BP 5553</strain>
    </source>
</reference>
<feature type="compositionally biased region" description="Pro residues" evidence="1">
    <location>
        <begin position="45"/>
        <end position="54"/>
    </location>
</feature>
<organism evidence="2 3">
    <name type="scientific">Venustampulla echinocandica</name>
    <dbReference type="NCBI Taxonomy" id="2656787"/>
    <lineage>
        <taxon>Eukaryota</taxon>
        <taxon>Fungi</taxon>
        <taxon>Dikarya</taxon>
        <taxon>Ascomycota</taxon>
        <taxon>Pezizomycotina</taxon>
        <taxon>Leotiomycetes</taxon>
        <taxon>Helotiales</taxon>
        <taxon>Pleuroascaceae</taxon>
        <taxon>Venustampulla</taxon>
    </lineage>
</organism>
<protein>
    <submittedName>
        <fullName evidence="2">Uncharacterized protein</fullName>
    </submittedName>
</protein>
<dbReference type="GeneID" id="43600703"/>
<comment type="caution">
    <text evidence="2">The sequence shown here is derived from an EMBL/GenBank/DDBJ whole genome shotgun (WGS) entry which is preliminary data.</text>
</comment>
<dbReference type="RefSeq" id="XP_031867708.1">
    <property type="nucleotide sequence ID" value="XM_032016477.1"/>
</dbReference>
<accession>A0A370THQ4</accession>
<feature type="compositionally biased region" description="Basic residues" evidence="1">
    <location>
        <begin position="1"/>
        <end position="10"/>
    </location>
</feature>
<feature type="compositionally biased region" description="Polar residues" evidence="1">
    <location>
        <begin position="313"/>
        <end position="332"/>
    </location>
</feature>
<name>A0A370THQ4_9HELO</name>
<feature type="region of interest" description="Disordered" evidence="1">
    <location>
        <begin position="208"/>
        <end position="238"/>
    </location>
</feature>
<feature type="region of interest" description="Disordered" evidence="1">
    <location>
        <begin position="1"/>
        <end position="63"/>
    </location>
</feature>
<feature type="region of interest" description="Disordered" evidence="1">
    <location>
        <begin position="392"/>
        <end position="423"/>
    </location>
</feature>
<dbReference type="AlphaFoldDB" id="A0A370THQ4"/>
<feature type="compositionally biased region" description="Low complexity" evidence="1">
    <location>
        <begin position="208"/>
        <end position="218"/>
    </location>
</feature>
<feature type="compositionally biased region" description="Low complexity" evidence="1">
    <location>
        <begin position="400"/>
        <end position="413"/>
    </location>
</feature>
<proteinExistence type="predicted"/>
<dbReference type="Proteomes" id="UP000254866">
    <property type="component" value="Unassembled WGS sequence"/>
</dbReference>
<dbReference type="OrthoDB" id="3641178at2759"/>